<dbReference type="RefSeq" id="WP_170668995.1">
    <property type="nucleotide sequence ID" value="NZ_CP052766.1"/>
</dbReference>
<proteinExistence type="predicted"/>
<keyword evidence="4" id="KW-1185">Reference proteome</keyword>
<evidence type="ECO:0000313" key="2">
    <source>
        <dbReference type="EMBL" id="QJR79320.1"/>
    </source>
</evidence>
<dbReference type="InterPro" id="IPR025668">
    <property type="entry name" value="Tnp_DDE_dom"/>
</dbReference>
<evidence type="ECO:0000313" key="3">
    <source>
        <dbReference type="EMBL" id="QJR81715.1"/>
    </source>
</evidence>
<gene>
    <name evidence="2" type="ORF">CA267_000145</name>
    <name evidence="3" type="ORF">CA267_013565</name>
</gene>
<reference evidence="4" key="1">
    <citation type="submission" date="2014-12" db="EMBL/GenBank/DDBJ databases">
        <title>Complete genome sequence of a multi-drug resistant Klebsiella pneumoniae.</title>
        <authorList>
            <person name="Hua X."/>
            <person name="Chen Q."/>
            <person name="Li X."/>
            <person name="Feng Y."/>
            <person name="Ruan Z."/>
            <person name="Yu Y."/>
        </authorList>
    </citation>
    <scope>NUCLEOTIDE SEQUENCE [LARGE SCALE GENOMIC DNA]</scope>
    <source>
        <strain evidence="4">5.12</strain>
    </source>
</reference>
<dbReference type="Proteomes" id="UP000219285">
    <property type="component" value="Chromosome"/>
</dbReference>
<dbReference type="EMBL" id="CP052766">
    <property type="protein sequence ID" value="QJR81715.1"/>
    <property type="molecule type" value="Genomic_DNA"/>
</dbReference>
<dbReference type="Pfam" id="PF13612">
    <property type="entry name" value="DDE_Tnp_1_3"/>
    <property type="match status" value="1"/>
</dbReference>
<name>A0A6M4M9G9_9ALTE</name>
<protein>
    <submittedName>
        <fullName evidence="2">IS982 family transposase</fullName>
    </submittedName>
</protein>
<dbReference type="AlphaFoldDB" id="A0A6M4M9G9"/>
<sequence>MKNLVELFCDVDDFCKVFIPQWQKQLLEDGTRRRRRECRMSMSEMMTIIIGFHMSHHRDFKNYYSGYVRVFYRNAFPDLLSYTRFLEVMPRTIVPMCAYFSTLKGKPTGIEFIDSTSLKVCHNIRIPRHKTFDGIAQRGKGTMGWFYGFKLHLIVSHLGEIVATKVTTGNVHDTKPVEELARHLPDKLYGDKGYLSKALEANLFEKGVKLITTVRKNMKAKAMSLWDRAMLSKRFIIETINDQLKNISYIEHSRHRSINGFTLNLMAGLVAYCLKENKPSLNISDIERNAMVVA</sequence>
<dbReference type="KEGG" id="apel:CA267_013565"/>
<reference evidence="2 4" key="3">
    <citation type="submission" date="2020-04" db="EMBL/GenBank/DDBJ databases">
        <title>Complete genome sequence of Alteromonas pelagimontana 5.12T.</title>
        <authorList>
            <person name="Sinha R.K."/>
            <person name="Krishnan K.P."/>
            <person name="Kurian J.P."/>
        </authorList>
    </citation>
    <scope>NUCLEOTIDE SEQUENCE [LARGE SCALE GENOMIC DNA]</scope>
    <source>
        <strain evidence="2 4">5.12</strain>
    </source>
</reference>
<evidence type="ECO:0000313" key="4">
    <source>
        <dbReference type="Proteomes" id="UP000219285"/>
    </source>
</evidence>
<dbReference type="EMBL" id="CP052766">
    <property type="protein sequence ID" value="QJR79320.1"/>
    <property type="molecule type" value="Genomic_DNA"/>
</dbReference>
<feature type="domain" description="Transposase DDE" evidence="1">
    <location>
        <begin position="104"/>
        <end position="258"/>
    </location>
</feature>
<dbReference type="NCBIfam" id="NF033520">
    <property type="entry name" value="transpos_IS982"/>
    <property type="match status" value="1"/>
</dbReference>
<accession>A0A6M4M9G9</accession>
<organism evidence="2 4">
    <name type="scientific">Alteromonas pelagimontana</name>
    <dbReference type="NCBI Taxonomy" id="1858656"/>
    <lineage>
        <taxon>Bacteria</taxon>
        <taxon>Pseudomonadati</taxon>
        <taxon>Pseudomonadota</taxon>
        <taxon>Gammaproteobacteria</taxon>
        <taxon>Alteromonadales</taxon>
        <taxon>Alteromonadaceae</taxon>
        <taxon>Alteromonas/Salinimonas group</taxon>
        <taxon>Alteromonas</taxon>
    </lineage>
</organism>
<evidence type="ECO:0000259" key="1">
    <source>
        <dbReference type="Pfam" id="PF13612"/>
    </source>
</evidence>
<dbReference type="KEGG" id="apel:CA267_000145"/>
<reference evidence="2" key="2">
    <citation type="submission" date="2014-12" db="EMBL/GenBank/DDBJ databases">
        <authorList>
            <person name="Hua X."/>
            <person name="Chen Q."/>
            <person name="Li X."/>
            <person name="Feng Y."/>
            <person name="Ruan Z."/>
            <person name="Yu Y."/>
        </authorList>
    </citation>
    <scope>NUCLEOTIDE SEQUENCE</scope>
    <source>
        <strain evidence="2">5.12</strain>
    </source>
</reference>